<dbReference type="EMBL" id="KM205014">
    <property type="protein sequence ID" value="AJR28517.1"/>
    <property type="molecule type" value="Viral_cRNA"/>
</dbReference>
<keyword evidence="7" id="KW-0694">RNA-binding</keyword>
<evidence type="ECO:0000313" key="13">
    <source>
        <dbReference type="EMBL" id="AJR28517.1"/>
    </source>
</evidence>
<evidence type="ECO:0000256" key="11">
    <source>
        <dbReference type="ARBA" id="ARBA00033344"/>
    </source>
</evidence>
<dbReference type="RefSeq" id="YP_009361960.1">
    <property type="nucleotide sequence ID" value="NC_034448.1"/>
</dbReference>
<evidence type="ECO:0000256" key="1">
    <source>
        <dbReference type="ARBA" id="ARBA00004192"/>
    </source>
</evidence>
<dbReference type="InterPro" id="IPR023330">
    <property type="entry name" value="Rhabdovirus_ncapsid_N"/>
</dbReference>
<keyword evidence="5" id="KW-0167">Capsid protein</keyword>
<accession>A0A0D3R1X4</accession>
<keyword evidence="4" id="KW-1139">Helical capsid protein</keyword>
<feature type="domain" description="Rhabdovirus nucleocapsid" evidence="12">
    <location>
        <begin position="9"/>
        <end position="413"/>
    </location>
</feature>
<evidence type="ECO:0000256" key="5">
    <source>
        <dbReference type="ARBA" id="ARBA00022561"/>
    </source>
</evidence>
<keyword evidence="8 13" id="KW-0543">Viral nucleoprotein</keyword>
<sequence length="432" mass="49226">MKSVRSGNVIKYLAPADKVDPQYARAFFDSNGGATPSLTIEQSTYTLDQTRGIIHEGIMRGTLRVQHVIRYLYLVGGNITARLEDQWESHGVVIGNQGDIVNPFAMYQVTLDNQNTIDATGSPNVDADQDLWMTLYLLFVYRYSRVSNTNYQGALMDRFKVQVVSAYPNPGAFQTPKGVYKSWLNNKNYTKIVAGFDMFFCKFPKHDAAFLRFGTVTSRFRDCAALMALNHLRTTAKMEGDEIFGWMFLQQLEDEAYMLMKEDEELDKVDSYTPYMMDMGLSLKSPYSATACPSIYTWCHFIGSWLVSTRSRNARMISDAGIAELRSNAAIVAFVYSKNYNYQIRFTDKDDIIDGTNPINDMDDEYDSSDESSMMSISALPKSRDPLEWFCYLKGMQFQTPREIQIFITLEAQKMHNMRAGSIGKHLHEAYA</sequence>
<keyword evidence="10" id="KW-0687">Ribonucleoprotein</keyword>
<dbReference type="GO" id="GO:0030430">
    <property type="term" value="C:host cell cytoplasm"/>
    <property type="evidence" value="ECO:0007669"/>
    <property type="project" value="UniProtKB-SubCell"/>
</dbReference>
<reference evidence="13 14" key="1">
    <citation type="journal article" date="2015" name="PLoS Pathog.">
        <title>Evolution of genome size and complexity in the rhabdoviridae.</title>
        <authorList>
            <person name="Walker P.J."/>
            <person name="Firth C."/>
            <person name="Widen S.G."/>
            <person name="Blasdell K.R."/>
            <person name="Guzman H."/>
            <person name="Wood T.G."/>
            <person name="Paradkar P.N."/>
            <person name="Holmes E.C."/>
            <person name="Tesh R.B."/>
            <person name="Vasilakis N."/>
        </authorList>
    </citation>
    <scope>NUCLEOTIDE SEQUENCE [LARGE SCALE GENOMIC DNA]</scope>
    <source>
        <strain evidence="13">BeAr185559</strain>
    </source>
</reference>
<evidence type="ECO:0000256" key="6">
    <source>
        <dbReference type="ARBA" id="ARBA00022844"/>
    </source>
</evidence>
<dbReference type="KEGG" id="vg:32707885"/>
<evidence type="ECO:0000256" key="7">
    <source>
        <dbReference type="ARBA" id="ARBA00022884"/>
    </source>
</evidence>
<dbReference type="InterPro" id="IPR023331">
    <property type="entry name" value="Rhabdovirus_ncapsid_C"/>
</dbReference>
<keyword evidence="9" id="KW-1035">Host cytoplasm</keyword>
<evidence type="ECO:0000256" key="8">
    <source>
        <dbReference type="ARBA" id="ARBA00023086"/>
    </source>
</evidence>
<keyword evidence="6" id="KW-0946">Virion</keyword>
<name>A0A0D3R1X4_9RHAB</name>
<dbReference type="GO" id="GO:0019013">
    <property type="term" value="C:viral nucleocapsid"/>
    <property type="evidence" value="ECO:0007669"/>
    <property type="project" value="UniProtKB-KW"/>
</dbReference>
<dbReference type="SUPFAM" id="SSF140809">
    <property type="entry name" value="Rhabdovirus nucleoprotein-like"/>
    <property type="match status" value="1"/>
</dbReference>
<dbReference type="GO" id="GO:1990904">
    <property type="term" value="C:ribonucleoprotein complex"/>
    <property type="evidence" value="ECO:0007669"/>
    <property type="project" value="UniProtKB-KW"/>
</dbReference>
<organism evidence="13 14">
    <name type="scientific">Mosqueiro virus</name>
    <dbReference type="NCBI Taxonomy" id="200403"/>
    <lineage>
        <taxon>Viruses</taxon>
        <taxon>Riboviria</taxon>
        <taxon>Orthornavirae</taxon>
        <taxon>Negarnaviricota</taxon>
        <taxon>Haploviricotina</taxon>
        <taxon>Monjiviricetes</taxon>
        <taxon>Mononegavirales</taxon>
        <taxon>Rhabdoviridae</taxon>
        <taxon>Alpharhabdovirinae</taxon>
        <taxon>Hapavirus</taxon>
        <taxon>Hapavirus mosqueiro</taxon>
    </lineage>
</organism>
<dbReference type="InterPro" id="IPR035961">
    <property type="entry name" value="Rhabdovirus_nucleoprotein-like"/>
</dbReference>
<dbReference type="OrthoDB" id="22890at10239"/>
<evidence type="ECO:0000256" key="2">
    <source>
        <dbReference type="ARBA" id="ARBA00004328"/>
    </source>
</evidence>
<dbReference type="Proteomes" id="UP000164199">
    <property type="component" value="Segment"/>
</dbReference>
<dbReference type="GO" id="GO:0003723">
    <property type="term" value="F:RNA binding"/>
    <property type="evidence" value="ECO:0007669"/>
    <property type="project" value="UniProtKB-KW"/>
</dbReference>
<comment type="subcellular location">
    <subcellularLocation>
        <location evidence="1">Host cytoplasm</location>
    </subcellularLocation>
    <subcellularLocation>
        <location evidence="2">Virion</location>
    </subcellularLocation>
</comment>
<evidence type="ECO:0000313" key="14">
    <source>
        <dbReference type="Proteomes" id="UP000164199"/>
    </source>
</evidence>
<evidence type="ECO:0000256" key="4">
    <source>
        <dbReference type="ARBA" id="ARBA00022497"/>
    </source>
</evidence>
<dbReference type="Pfam" id="PF00945">
    <property type="entry name" value="Rhabdo_ncap"/>
    <property type="match status" value="1"/>
</dbReference>
<evidence type="ECO:0000256" key="10">
    <source>
        <dbReference type="ARBA" id="ARBA00023274"/>
    </source>
</evidence>
<evidence type="ECO:0000259" key="12">
    <source>
        <dbReference type="Pfam" id="PF00945"/>
    </source>
</evidence>
<evidence type="ECO:0000256" key="9">
    <source>
        <dbReference type="ARBA" id="ARBA00023200"/>
    </source>
</evidence>
<proteinExistence type="predicted"/>
<evidence type="ECO:0000256" key="3">
    <source>
        <dbReference type="ARBA" id="ARBA00014389"/>
    </source>
</evidence>
<keyword evidence="14" id="KW-1185">Reference proteome</keyword>
<dbReference type="Gene3D" id="1.10.3610.10">
    <property type="entry name" value="Nucleoprotein"/>
    <property type="match status" value="1"/>
</dbReference>
<protein>
    <recommendedName>
        <fullName evidence="3">Nucleoprotein</fullName>
    </recommendedName>
    <alternativeName>
        <fullName evidence="11">Nucleocapsid protein</fullName>
    </alternativeName>
</protein>
<dbReference type="GO" id="GO:0019029">
    <property type="term" value="C:helical viral capsid"/>
    <property type="evidence" value="ECO:0007669"/>
    <property type="project" value="UniProtKB-KW"/>
</dbReference>
<dbReference type="Gene3D" id="1.10.3570.10">
    <property type="entry name" value="Rhabdovirus nucleocapsid protein like domain"/>
    <property type="match status" value="1"/>
</dbReference>
<dbReference type="InterPro" id="IPR000448">
    <property type="entry name" value="Rhabdo_ncapsid"/>
</dbReference>
<dbReference type="GeneID" id="32707885"/>